<sequence precursor="true">MILRFLSVAALVIACLPAQAGFLGSVLSFDGTPDVLRDDSVSFFADDGALLPDGSGGFIAGSEHISVGDRISGLLKIDQVGPAGQTDLPTTDHRMIGLFSFAVTKETVLGNGDIRYELGAIPSASAGSIDDILGTSFGDDAMIGVFTGIDSTNILTGSFAAAVAALTSPTYSLDAVLGIDLANNPLDYLEADFTGDADANSDGKITFAELAGLGPGATVATESGGFSVLSHTLGASTHFIPVPSVHQTPPVPFVTTFHDVALSGTLTNSEAFGVNPDYTIQDTAILVVNAVPEPSSGLAWITLLGLGVYGRRRKHA</sequence>
<dbReference type="PROSITE" id="PS00018">
    <property type="entry name" value="EF_HAND_1"/>
    <property type="match status" value="1"/>
</dbReference>
<dbReference type="RefSeq" id="WP_145387256.1">
    <property type="nucleotide sequence ID" value="NZ_CP037423.1"/>
</dbReference>
<protein>
    <recommendedName>
        <fullName evidence="4">PEP-CTERM protein-sorting domain-containing protein</fullName>
    </recommendedName>
</protein>
<evidence type="ECO:0008006" key="4">
    <source>
        <dbReference type="Google" id="ProtNLM"/>
    </source>
</evidence>
<organism evidence="2 3">
    <name type="scientific">Stieleria neptunia</name>
    <dbReference type="NCBI Taxonomy" id="2527979"/>
    <lineage>
        <taxon>Bacteria</taxon>
        <taxon>Pseudomonadati</taxon>
        <taxon>Planctomycetota</taxon>
        <taxon>Planctomycetia</taxon>
        <taxon>Pirellulales</taxon>
        <taxon>Pirellulaceae</taxon>
        <taxon>Stieleria</taxon>
    </lineage>
</organism>
<evidence type="ECO:0000313" key="2">
    <source>
        <dbReference type="EMBL" id="QDV43265.1"/>
    </source>
</evidence>
<dbReference type="AlphaFoldDB" id="A0A518HQZ1"/>
<gene>
    <name evidence="2" type="ORF">Enr13x_31200</name>
</gene>
<dbReference type="Proteomes" id="UP000319004">
    <property type="component" value="Chromosome"/>
</dbReference>
<dbReference type="KEGG" id="snep:Enr13x_31200"/>
<evidence type="ECO:0000256" key="1">
    <source>
        <dbReference type="SAM" id="SignalP"/>
    </source>
</evidence>
<reference evidence="2 3" key="1">
    <citation type="submission" date="2019-03" db="EMBL/GenBank/DDBJ databases">
        <title>Deep-cultivation of Planctomycetes and their phenomic and genomic characterization uncovers novel biology.</title>
        <authorList>
            <person name="Wiegand S."/>
            <person name="Jogler M."/>
            <person name="Boedeker C."/>
            <person name="Pinto D."/>
            <person name="Vollmers J."/>
            <person name="Rivas-Marin E."/>
            <person name="Kohn T."/>
            <person name="Peeters S.H."/>
            <person name="Heuer A."/>
            <person name="Rast P."/>
            <person name="Oberbeckmann S."/>
            <person name="Bunk B."/>
            <person name="Jeske O."/>
            <person name="Meyerdierks A."/>
            <person name="Storesund J.E."/>
            <person name="Kallscheuer N."/>
            <person name="Luecker S."/>
            <person name="Lage O.M."/>
            <person name="Pohl T."/>
            <person name="Merkel B.J."/>
            <person name="Hornburger P."/>
            <person name="Mueller R.-W."/>
            <person name="Bruemmer F."/>
            <person name="Labrenz M."/>
            <person name="Spormann A.M."/>
            <person name="Op den Camp H."/>
            <person name="Overmann J."/>
            <person name="Amann R."/>
            <person name="Jetten M.S.M."/>
            <person name="Mascher T."/>
            <person name="Medema M.H."/>
            <person name="Devos D.P."/>
            <person name="Kaster A.-K."/>
            <person name="Ovreas L."/>
            <person name="Rohde M."/>
            <person name="Galperin M.Y."/>
            <person name="Jogler C."/>
        </authorList>
    </citation>
    <scope>NUCLEOTIDE SEQUENCE [LARGE SCALE GENOMIC DNA]</scope>
    <source>
        <strain evidence="2 3">Enr13</strain>
    </source>
</reference>
<dbReference type="OrthoDB" id="9915201at2"/>
<accession>A0A518HQZ1</accession>
<dbReference type="PROSITE" id="PS51257">
    <property type="entry name" value="PROKAR_LIPOPROTEIN"/>
    <property type="match status" value="1"/>
</dbReference>
<keyword evidence="3" id="KW-1185">Reference proteome</keyword>
<feature type="signal peptide" evidence="1">
    <location>
        <begin position="1"/>
        <end position="20"/>
    </location>
</feature>
<keyword evidence="1" id="KW-0732">Signal</keyword>
<proteinExistence type="predicted"/>
<dbReference type="InterPro" id="IPR018247">
    <property type="entry name" value="EF_Hand_1_Ca_BS"/>
</dbReference>
<feature type="chain" id="PRO_5022085582" description="PEP-CTERM protein-sorting domain-containing protein" evidence="1">
    <location>
        <begin position="21"/>
        <end position="316"/>
    </location>
</feature>
<name>A0A518HQZ1_9BACT</name>
<dbReference type="EMBL" id="CP037423">
    <property type="protein sequence ID" value="QDV43265.1"/>
    <property type="molecule type" value="Genomic_DNA"/>
</dbReference>
<evidence type="ECO:0000313" key="3">
    <source>
        <dbReference type="Proteomes" id="UP000319004"/>
    </source>
</evidence>